<organism evidence="1">
    <name type="scientific">Arundo donax</name>
    <name type="common">Giant reed</name>
    <name type="synonym">Donax arundinaceus</name>
    <dbReference type="NCBI Taxonomy" id="35708"/>
    <lineage>
        <taxon>Eukaryota</taxon>
        <taxon>Viridiplantae</taxon>
        <taxon>Streptophyta</taxon>
        <taxon>Embryophyta</taxon>
        <taxon>Tracheophyta</taxon>
        <taxon>Spermatophyta</taxon>
        <taxon>Magnoliopsida</taxon>
        <taxon>Liliopsida</taxon>
        <taxon>Poales</taxon>
        <taxon>Poaceae</taxon>
        <taxon>PACMAD clade</taxon>
        <taxon>Arundinoideae</taxon>
        <taxon>Arundineae</taxon>
        <taxon>Arundo</taxon>
    </lineage>
</organism>
<dbReference type="AlphaFoldDB" id="A0A0A9B4G6"/>
<accession>A0A0A9B4G6</accession>
<sequence>MLQEIHSGATIHFLDFTCSLHMLIDFSER</sequence>
<protein>
    <submittedName>
        <fullName evidence="1">Uncharacterized protein</fullName>
    </submittedName>
</protein>
<dbReference type="EMBL" id="GBRH01239634">
    <property type="protein sequence ID" value="JAD58261.1"/>
    <property type="molecule type" value="Transcribed_RNA"/>
</dbReference>
<proteinExistence type="predicted"/>
<evidence type="ECO:0000313" key="1">
    <source>
        <dbReference type="EMBL" id="JAD58261.1"/>
    </source>
</evidence>
<name>A0A0A9B4G6_ARUDO</name>
<reference evidence="1" key="2">
    <citation type="journal article" date="2015" name="Data Brief">
        <title>Shoot transcriptome of the giant reed, Arundo donax.</title>
        <authorList>
            <person name="Barrero R.A."/>
            <person name="Guerrero F.D."/>
            <person name="Moolhuijzen P."/>
            <person name="Goolsby J.A."/>
            <person name="Tidwell J."/>
            <person name="Bellgard S.E."/>
            <person name="Bellgard M.I."/>
        </authorList>
    </citation>
    <scope>NUCLEOTIDE SEQUENCE</scope>
    <source>
        <tissue evidence="1">Shoot tissue taken approximately 20 cm above the soil surface</tissue>
    </source>
</reference>
<reference evidence="1" key="1">
    <citation type="submission" date="2014-09" db="EMBL/GenBank/DDBJ databases">
        <authorList>
            <person name="Magalhaes I.L.F."/>
            <person name="Oliveira U."/>
            <person name="Santos F.R."/>
            <person name="Vidigal T.H.D.A."/>
            <person name="Brescovit A.D."/>
            <person name="Santos A.J."/>
        </authorList>
    </citation>
    <scope>NUCLEOTIDE SEQUENCE</scope>
    <source>
        <tissue evidence="1">Shoot tissue taken approximately 20 cm above the soil surface</tissue>
    </source>
</reference>